<keyword evidence="1" id="KW-0560">Oxidoreductase</keyword>
<dbReference type="Gene3D" id="3.90.180.10">
    <property type="entry name" value="Medium-chain alcohol dehydrogenases, catalytic domain"/>
    <property type="match status" value="1"/>
</dbReference>
<dbReference type="GO" id="GO:0016628">
    <property type="term" value="F:oxidoreductase activity, acting on the CH-CH group of donors, NAD or NADP as acceptor"/>
    <property type="evidence" value="ECO:0007669"/>
    <property type="project" value="InterPro"/>
</dbReference>
<dbReference type="PANTHER" id="PTHR43205">
    <property type="entry name" value="PROSTAGLANDIN REDUCTASE"/>
    <property type="match status" value="1"/>
</dbReference>
<feature type="region of interest" description="Disordered" evidence="2">
    <location>
        <begin position="1"/>
        <end position="22"/>
    </location>
</feature>
<dbReference type="SUPFAM" id="SSF51735">
    <property type="entry name" value="NAD(P)-binding Rossmann-fold domains"/>
    <property type="match status" value="1"/>
</dbReference>
<dbReference type="InterPro" id="IPR013149">
    <property type="entry name" value="ADH-like_C"/>
</dbReference>
<organism evidence="4 5">
    <name type="scientific">Rhodococcus triatomae</name>
    <dbReference type="NCBI Taxonomy" id="300028"/>
    <lineage>
        <taxon>Bacteria</taxon>
        <taxon>Bacillati</taxon>
        <taxon>Actinomycetota</taxon>
        <taxon>Actinomycetes</taxon>
        <taxon>Mycobacteriales</taxon>
        <taxon>Nocardiaceae</taxon>
        <taxon>Rhodococcus</taxon>
    </lineage>
</organism>
<evidence type="ECO:0000256" key="2">
    <source>
        <dbReference type="SAM" id="MobiDB-lite"/>
    </source>
</evidence>
<dbReference type="SUPFAM" id="SSF50129">
    <property type="entry name" value="GroES-like"/>
    <property type="match status" value="1"/>
</dbReference>
<dbReference type="InterPro" id="IPR020843">
    <property type="entry name" value="ER"/>
</dbReference>
<name>A0A1G8DVD9_9NOCA</name>
<dbReference type="CDD" id="cd05288">
    <property type="entry name" value="PGDH"/>
    <property type="match status" value="1"/>
</dbReference>
<protein>
    <recommendedName>
        <fullName evidence="3">Enoyl reductase (ER) domain-containing protein</fullName>
    </recommendedName>
</protein>
<proteinExistence type="predicted"/>
<dbReference type="InterPro" id="IPR041694">
    <property type="entry name" value="ADH_N_2"/>
</dbReference>
<keyword evidence="5" id="KW-1185">Reference proteome</keyword>
<dbReference type="FunFam" id="3.40.50.720:FF:000121">
    <property type="entry name" value="Prostaglandin reductase 2"/>
    <property type="match status" value="1"/>
</dbReference>
<reference evidence="4 5" key="1">
    <citation type="submission" date="2016-10" db="EMBL/GenBank/DDBJ databases">
        <authorList>
            <person name="de Groot N.N."/>
        </authorList>
    </citation>
    <scope>NUCLEOTIDE SEQUENCE [LARGE SCALE GENOMIC DNA]</scope>
    <source>
        <strain evidence="4 5">DSM 44892</strain>
    </source>
</reference>
<evidence type="ECO:0000259" key="3">
    <source>
        <dbReference type="SMART" id="SM00829"/>
    </source>
</evidence>
<evidence type="ECO:0000256" key="1">
    <source>
        <dbReference type="ARBA" id="ARBA00023002"/>
    </source>
</evidence>
<feature type="compositionally biased region" description="Basic and acidic residues" evidence="2">
    <location>
        <begin position="1"/>
        <end position="13"/>
    </location>
</feature>
<dbReference type="PANTHER" id="PTHR43205:SF7">
    <property type="entry name" value="PROSTAGLANDIN REDUCTASE 1"/>
    <property type="match status" value="1"/>
</dbReference>
<sequence length="340" mass="35878">MSSHDLDTGHGQELRLVSRPTGEPRQENFELVSVELPQLSAGEVLVRNSWMSVDPYMRDRLDEAESYMPSFELGAALEGSAVGTVIASAAPEIVVGTTVSHFAGWRTRAVLDAAAVVPIDTAVARPEDHLGALGTTGLTAFVALTEIAPLREGDVVFVSAAAGAVGSVAGQLARRLGASKVIGSAGGPHKTKRLLDDFGFDAAIDYQAGELAADLAAAAPEGIDVYLDLVGGDHLDAAIDALRIGGRIALIGAIGKYDSEGAAPGPRDFFRAYAKRLTLRGMLVSDHLHRFPEYIGQASEWIADGTLRVEETVVEGLDQAPRALLDLFRGVNTGKMLVRL</sequence>
<evidence type="ECO:0000313" key="4">
    <source>
        <dbReference type="EMBL" id="SDH61674.1"/>
    </source>
</evidence>
<dbReference type="Pfam" id="PF00107">
    <property type="entry name" value="ADH_zinc_N"/>
    <property type="match status" value="1"/>
</dbReference>
<accession>A0A1G8DVD9</accession>
<dbReference type="Pfam" id="PF16884">
    <property type="entry name" value="ADH_N_2"/>
    <property type="match status" value="1"/>
</dbReference>
<dbReference type="EMBL" id="FNDN01000002">
    <property type="protein sequence ID" value="SDH61674.1"/>
    <property type="molecule type" value="Genomic_DNA"/>
</dbReference>
<dbReference type="InterPro" id="IPR045010">
    <property type="entry name" value="MDR_fam"/>
</dbReference>
<evidence type="ECO:0000313" key="5">
    <source>
        <dbReference type="Proteomes" id="UP000183263"/>
    </source>
</evidence>
<gene>
    <name evidence="4" type="ORF">SAMN05444695_102421</name>
</gene>
<feature type="domain" description="Enoyl reductase (ER)" evidence="3">
    <location>
        <begin position="25"/>
        <end position="338"/>
    </location>
</feature>
<dbReference type="SMART" id="SM00829">
    <property type="entry name" value="PKS_ER"/>
    <property type="match status" value="1"/>
</dbReference>
<dbReference type="Gene3D" id="3.40.50.720">
    <property type="entry name" value="NAD(P)-binding Rossmann-like Domain"/>
    <property type="match status" value="1"/>
</dbReference>
<dbReference type="OrthoDB" id="9805663at2"/>
<dbReference type="AlphaFoldDB" id="A0A1G8DVD9"/>
<dbReference type="InterPro" id="IPR036291">
    <property type="entry name" value="NAD(P)-bd_dom_sf"/>
</dbReference>
<dbReference type="RefSeq" id="WP_072739324.1">
    <property type="nucleotide sequence ID" value="NZ_CP048813.1"/>
</dbReference>
<dbReference type="InterPro" id="IPR011032">
    <property type="entry name" value="GroES-like_sf"/>
</dbReference>
<dbReference type="Proteomes" id="UP000183263">
    <property type="component" value="Unassembled WGS sequence"/>
</dbReference>